<gene>
    <name evidence="1" type="ORF">D0466_10230</name>
</gene>
<dbReference type="Proteomes" id="UP000262939">
    <property type="component" value="Unassembled WGS sequence"/>
</dbReference>
<evidence type="ECO:0000313" key="1">
    <source>
        <dbReference type="EMBL" id="RFU63832.1"/>
    </source>
</evidence>
<evidence type="ECO:0000313" key="2">
    <source>
        <dbReference type="Proteomes" id="UP000262939"/>
    </source>
</evidence>
<organism evidence="1 2">
    <name type="scientific">Peribacillus glennii</name>
    <dbReference type="NCBI Taxonomy" id="2303991"/>
    <lineage>
        <taxon>Bacteria</taxon>
        <taxon>Bacillati</taxon>
        <taxon>Bacillota</taxon>
        <taxon>Bacilli</taxon>
        <taxon>Bacillales</taxon>
        <taxon>Bacillaceae</taxon>
        <taxon>Peribacillus</taxon>
    </lineage>
</organism>
<dbReference type="Gene3D" id="1.10.10.10">
    <property type="entry name" value="Winged helix-like DNA-binding domain superfamily/Winged helix DNA-binding domain"/>
    <property type="match status" value="1"/>
</dbReference>
<reference evidence="1 2" key="1">
    <citation type="submission" date="2018-08" db="EMBL/GenBank/DDBJ databases">
        <title>Bacillus chawlae sp. nov., Bacillus glennii sp. nov., and Bacillus saganii sp. nov. Isolated from the Vehicle Assembly Building at Kennedy Space Center where the Viking Spacecraft were Assembled.</title>
        <authorList>
            <person name="Seuylemezian A."/>
            <person name="Vaishampayan P."/>
        </authorList>
    </citation>
    <scope>NUCLEOTIDE SEQUENCE [LARGE SCALE GENOMIC DNA]</scope>
    <source>
        <strain evidence="1 2">V44-8</strain>
    </source>
</reference>
<proteinExistence type="predicted"/>
<protein>
    <submittedName>
        <fullName evidence="1">PadR family transcriptional regulator</fullName>
    </submittedName>
</protein>
<comment type="caution">
    <text evidence="1">The sequence shown here is derived from an EMBL/GenBank/DDBJ whole genome shotgun (WGS) entry which is preliminary data.</text>
</comment>
<name>A0A372LCW0_9BACI</name>
<dbReference type="EMBL" id="QVTD01000005">
    <property type="protein sequence ID" value="RFU63832.1"/>
    <property type="molecule type" value="Genomic_DNA"/>
</dbReference>
<dbReference type="SUPFAM" id="SSF46785">
    <property type="entry name" value="Winged helix' DNA-binding domain"/>
    <property type="match status" value="1"/>
</dbReference>
<dbReference type="InterPro" id="IPR036388">
    <property type="entry name" value="WH-like_DNA-bd_sf"/>
</dbReference>
<sequence>MGRNPTGFNLPCFKKMDKEGLVQLQSVEHTGNRAKAIYKVTETGEIEFKRLLKEAFQQSSVMLPSSLYTALSFVHDISKEDLQDST</sequence>
<keyword evidence="2" id="KW-1185">Reference proteome</keyword>
<accession>A0A372LCW0</accession>
<dbReference type="InterPro" id="IPR036390">
    <property type="entry name" value="WH_DNA-bd_sf"/>
</dbReference>
<dbReference type="AlphaFoldDB" id="A0A372LCW0"/>